<dbReference type="InterPro" id="IPR018705">
    <property type="entry name" value="DUF2134_membrane"/>
</dbReference>
<proteinExistence type="predicted"/>
<dbReference type="InterPro" id="IPR028087">
    <property type="entry name" value="Tad_N"/>
</dbReference>
<organism evidence="4 5">
    <name type="scientific">Paraburkholderia antibiotica</name>
    <dbReference type="NCBI Taxonomy" id="2728839"/>
    <lineage>
        <taxon>Bacteria</taxon>
        <taxon>Pseudomonadati</taxon>
        <taxon>Pseudomonadota</taxon>
        <taxon>Betaproteobacteria</taxon>
        <taxon>Burkholderiales</taxon>
        <taxon>Burkholderiaceae</taxon>
        <taxon>Paraburkholderia</taxon>
    </lineage>
</organism>
<feature type="domain" description="Putative Flp pilus-assembly TadG-like N-terminal" evidence="3">
    <location>
        <begin position="49"/>
        <end position="94"/>
    </location>
</feature>
<dbReference type="Pfam" id="PF09977">
    <property type="entry name" value="Tad_C"/>
    <property type="match status" value="1"/>
</dbReference>
<keyword evidence="1" id="KW-0472">Membrane</keyword>
<gene>
    <name evidence="4" type="ORF">HHL14_15675</name>
</gene>
<keyword evidence="1" id="KW-0812">Transmembrane</keyword>
<evidence type="ECO:0000259" key="3">
    <source>
        <dbReference type="Pfam" id="PF13400"/>
    </source>
</evidence>
<dbReference type="RefSeq" id="WP_169498524.1">
    <property type="nucleotide sequence ID" value="NZ_JABBFZ010000008.1"/>
</dbReference>
<evidence type="ECO:0000313" key="5">
    <source>
        <dbReference type="Proteomes" id="UP000583127"/>
    </source>
</evidence>
<evidence type="ECO:0000259" key="2">
    <source>
        <dbReference type="Pfam" id="PF09977"/>
    </source>
</evidence>
<keyword evidence="5" id="KW-1185">Reference proteome</keyword>
<evidence type="ECO:0008006" key="6">
    <source>
        <dbReference type="Google" id="ProtNLM"/>
    </source>
</evidence>
<protein>
    <recommendedName>
        <fullName evidence="6">DUF2134 domain-containing protein</fullName>
    </recommendedName>
</protein>
<reference evidence="4 5" key="1">
    <citation type="submission" date="2020-04" db="EMBL/GenBank/DDBJ databases">
        <title>Paraburkholderia sp. G-4-1-8 isolated from soil.</title>
        <authorList>
            <person name="Dahal R.H."/>
        </authorList>
    </citation>
    <scope>NUCLEOTIDE SEQUENCE [LARGE SCALE GENOMIC DNA]</scope>
    <source>
        <strain evidence="4 5">G-4-1-8</strain>
    </source>
</reference>
<evidence type="ECO:0000256" key="1">
    <source>
        <dbReference type="SAM" id="Phobius"/>
    </source>
</evidence>
<dbReference type="AlphaFoldDB" id="A0A7X9ZZB7"/>
<sequence>MHGESPFPTPGATVTGAPRDVAVRRLRAWSREWPTARATRVVGTRRQRGSIMMLAALWLGIAVVALGAIDIGNVYFVRRELQRTADMSAMAAVQVISTPSGCTGAQNAAQLNAQANGFAVDGSTYVIKTSCGRWDTSSKTYFGTSGNPLNAAQVKVTQQVPMFFLVGPPRSVSATATAVASNIDAFSLGTAIASLNTQQSALLNAILGGLLKTSISLSVGDTQSLANAQISLDKLRVALGAASMQGLLATTVSYQKFALALVSALQAGGDTIDAAILQTLAVAVPGGQNITIGDNGTSSPGLLSLGLSNPNSAATATINALDAVMVAAQIAQSNPNGTAPVINVSAALAGVAGLSLQVINPPVLAVGEGGTNSDGTPRTVARTASVKLSLTLAALQPVDLLDLVTVSVLSTPVMVTLYVAPGTASLTSIDCEATKAATQASLQVTPGIASLCLGGSSACTGSSTVPAVNVASITLLGGTVPVAAVALPGLGPLNASPGPMTVTINGSSGSFNVTQTVNSNALGSDLSSLTTKLLAQVAAPGALSIQLLGSNLLGAVLSPALSLVTTLLTPVLQAVFSLLNTVIVPVLSLLGVQIGTATVHNMSLTCGVPQLVQ</sequence>
<evidence type="ECO:0000313" key="4">
    <source>
        <dbReference type="EMBL" id="NML32273.1"/>
    </source>
</evidence>
<name>A0A7X9ZZB7_9BURK</name>
<keyword evidence="1" id="KW-1133">Transmembrane helix</keyword>
<dbReference type="Pfam" id="PF13400">
    <property type="entry name" value="Tad"/>
    <property type="match status" value="1"/>
</dbReference>
<dbReference type="EMBL" id="JABBFZ010000008">
    <property type="protein sequence ID" value="NML32273.1"/>
    <property type="molecule type" value="Genomic_DNA"/>
</dbReference>
<feature type="domain" description="DUF2134" evidence="2">
    <location>
        <begin position="98"/>
        <end position="178"/>
    </location>
</feature>
<dbReference type="Proteomes" id="UP000583127">
    <property type="component" value="Unassembled WGS sequence"/>
</dbReference>
<accession>A0A7X9ZZB7</accession>
<feature type="transmembrane region" description="Helical" evidence="1">
    <location>
        <begin position="55"/>
        <end position="77"/>
    </location>
</feature>
<comment type="caution">
    <text evidence="4">The sequence shown here is derived from an EMBL/GenBank/DDBJ whole genome shotgun (WGS) entry which is preliminary data.</text>
</comment>